<evidence type="ECO:0000313" key="2">
    <source>
        <dbReference type="EMBL" id="VDN40311.1"/>
    </source>
</evidence>
<reference evidence="2 3" key="2">
    <citation type="submission" date="2018-11" db="EMBL/GenBank/DDBJ databases">
        <authorList>
            <consortium name="Pathogen Informatics"/>
        </authorList>
    </citation>
    <scope>NUCLEOTIDE SEQUENCE [LARGE SCALE GENOMIC DNA]</scope>
</reference>
<feature type="compositionally biased region" description="Basic and acidic residues" evidence="1">
    <location>
        <begin position="32"/>
        <end position="43"/>
    </location>
</feature>
<sequence length="95" mass="10079">MYCTPGDLKMDRQVAGSRNVSVTRGENNAAEPRGDSKSNRAMDNHVYALRRRPAARVESGAGGSPIGAGTPCSSRSSSFTGKRYAAHLLPQNSVN</sequence>
<dbReference type="WBParaSite" id="GPUH_0002265401-mRNA-1">
    <property type="protein sequence ID" value="GPUH_0002265401-mRNA-1"/>
    <property type="gene ID" value="GPUH_0002265401"/>
</dbReference>
<protein>
    <submittedName>
        <fullName evidence="4">Transposase</fullName>
    </submittedName>
</protein>
<dbReference type="EMBL" id="UYRT01095553">
    <property type="protein sequence ID" value="VDN40311.1"/>
    <property type="molecule type" value="Genomic_DNA"/>
</dbReference>
<accession>A0A183ENT6</accession>
<gene>
    <name evidence="2" type="ORF">GPUH_LOCUS22626</name>
</gene>
<evidence type="ECO:0000313" key="4">
    <source>
        <dbReference type="WBParaSite" id="GPUH_0002265401-mRNA-1"/>
    </source>
</evidence>
<organism evidence="4">
    <name type="scientific">Gongylonema pulchrum</name>
    <dbReference type="NCBI Taxonomy" id="637853"/>
    <lineage>
        <taxon>Eukaryota</taxon>
        <taxon>Metazoa</taxon>
        <taxon>Ecdysozoa</taxon>
        <taxon>Nematoda</taxon>
        <taxon>Chromadorea</taxon>
        <taxon>Rhabditida</taxon>
        <taxon>Spirurina</taxon>
        <taxon>Spiruromorpha</taxon>
        <taxon>Spiruroidea</taxon>
        <taxon>Gongylonematidae</taxon>
        <taxon>Gongylonema</taxon>
    </lineage>
</organism>
<dbReference type="AlphaFoldDB" id="A0A183ENT6"/>
<evidence type="ECO:0000313" key="3">
    <source>
        <dbReference type="Proteomes" id="UP000271098"/>
    </source>
</evidence>
<dbReference type="Proteomes" id="UP000271098">
    <property type="component" value="Unassembled WGS sequence"/>
</dbReference>
<reference evidence="4" key="1">
    <citation type="submission" date="2016-06" db="UniProtKB">
        <authorList>
            <consortium name="WormBaseParasite"/>
        </authorList>
    </citation>
    <scope>IDENTIFICATION</scope>
</reference>
<feature type="compositionally biased region" description="Polar residues" evidence="1">
    <location>
        <begin position="16"/>
        <end position="26"/>
    </location>
</feature>
<keyword evidence="3" id="KW-1185">Reference proteome</keyword>
<evidence type="ECO:0000256" key="1">
    <source>
        <dbReference type="SAM" id="MobiDB-lite"/>
    </source>
</evidence>
<feature type="region of interest" description="Disordered" evidence="1">
    <location>
        <begin position="1"/>
        <end position="79"/>
    </location>
</feature>
<proteinExistence type="predicted"/>
<name>A0A183ENT6_9BILA</name>